<evidence type="ECO:0000313" key="3">
    <source>
        <dbReference type="Proteomes" id="UP000036700"/>
    </source>
</evidence>
<dbReference type="PATRIC" id="fig|445709.3.peg.1533"/>
<dbReference type="InterPro" id="IPR018968">
    <property type="entry name" value="Phasin"/>
</dbReference>
<dbReference type="AlphaFoldDB" id="A0A0G3EPT7"/>
<reference evidence="3" key="1">
    <citation type="submission" date="2015-06" db="EMBL/GenBank/DDBJ databases">
        <authorList>
            <person name="Lim Y.L."/>
            <person name="Ee R."/>
            <person name="Yong D."/>
            <person name="How K.Y."/>
            <person name="Yin W.F."/>
            <person name="Chan K.G."/>
        </authorList>
    </citation>
    <scope>NUCLEOTIDE SEQUENCE [LARGE SCALE GENOMIC DNA]</scope>
    <source>
        <strain evidence="3">DSM 25325</strain>
    </source>
</reference>
<feature type="domain" description="Phasin" evidence="1">
    <location>
        <begin position="21"/>
        <end position="100"/>
    </location>
</feature>
<name>A0A0G3EPT7_9BURK</name>
<dbReference type="Proteomes" id="UP000036700">
    <property type="component" value="Chromosome"/>
</dbReference>
<evidence type="ECO:0000259" key="1">
    <source>
        <dbReference type="Pfam" id="PF09361"/>
    </source>
</evidence>
<protein>
    <recommendedName>
        <fullName evidence="1">Phasin domain-containing protein</fullName>
    </recommendedName>
</protein>
<evidence type="ECO:0000313" key="2">
    <source>
        <dbReference type="EMBL" id="AKJ68024.1"/>
    </source>
</evidence>
<dbReference type="EMBL" id="CP011568">
    <property type="protein sequence ID" value="AKJ68024.1"/>
    <property type="molecule type" value="Genomic_DNA"/>
</dbReference>
<organism evidence="2 3">
    <name type="scientific">Pandoraea thiooxydans</name>
    <dbReference type="NCBI Taxonomy" id="445709"/>
    <lineage>
        <taxon>Bacteria</taxon>
        <taxon>Pseudomonadati</taxon>
        <taxon>Pseudomonadota</taxon>
        <taxon>Betaproteobacteria</taxon>
        <taxon>Burkholderiales</taxon>
        <taxon>Burkholderiaceae</taxon>
        <taxon>Pandoraea</taxon>
    </lineage>
</organism>
<gene>
    <name evidence="2" type="ORF">ABW99_07175</name>
</gene>
<sequence length="178" mass="19088">MDANIGVALCKVNAGLGLNARKIMLENIERLRTLQLKADGELLEATRKASEALGKADDIGGLVACQNQIVKDQLALQSQYWRDMFATISESQAALFDSLKDLSSQWQKSCAEAIGQGSLPSSQEMPLQNWIKSMTDAATATFDSVSDATRQAVETANANLLASHAEASKSGNSKRAAR</sequence>
<proteinExistence type="predicted"/>
<dbReference type="KEGG" id="ptx:ABW99_07175"/>
<accession>A0A0G3EPT7</accession>
<dbReference type="Pfam" id="PF09361">
    <property type="entry name" value="Phasin_2"/>
    <property type="match status" value="1"/>
</dbReference>
<keyword evidence="3" id="KW-1185">Reference proteome</keyword>